<dbReference type="InterPro" id="IPR003593">
    <property type="entry name" value="AAA+_ATPase"/>
</dbReference>
<protein>
    <submittedName>
        <fullName evidence="7">ATPase component (TagH)</fullName>
        <ecNumber evidence="7">3.6.3.40</ecNumber>
    </submittedName>
</protein>
<dbReference type="RefSeq" id="WP_349641220.1">
    <property type="nucleotide sequence ID" value="NZ_CAWVOH010000001.1"/>
</dbReference>
<keyword evidence="8" id="KW-1185">Reference proteome</keyword>
<keyword evidence="2" id="KW-0813">Transport</keyword>
<evidence type="ECO:0000313" key="8">
    <source>
        <dbReference type="Proteomes" id="UP001314241"/>
    </source>
</evidence>
<reference evidence="7 8" key="1">
    <citation type="submission" date="2024-01" db="EMBL/GenBank/DDBJ databases">
        <authorList>
            <person name="Botero Cardona J."/>
        </authorList>
    </citation>
    <scope>NUCLEOTIDE SEQUENCE [LARGE SCALE GENOMIC DNA]</scope>
    <source>
        <strain evidence="7 8">LMG 33000</strain>
    </source>
</reference>
<keyword evidence="5" id="KW-0812">Transmembrane</keyword>
<evidence type="ECO:0000259" key="6">
    <source>
        <dbReference type="PROSITE" id="PS50893"/>
    </source>
</evidence>
<keyword evidence="5" id="KW-0472">Membrane</keyword>
<dbReference type="InterPro" id="IPR027417">
    <property type="entry name" value="P-loop_NTPase"/>
</dbReference>
<keyword evidence="3" id="KW-0547">Nucleotide-binding</keyword>
<keyword evidence="4" id="KW-0067">ATP-binding</keyword>
<dbReference type="PANTHER" id="PTHR46743">
    <property type="entry name" value="TEICHOIC ACIDS EXPORT ATP-BINDING PROTEIN TAGH"/>
    <property type="match status" value="1"/>
</dbReference>
<sequence length="331" mass="37341">MTKQTQTDDLMVRAESITKNFQLYANQSEKLKSTFMGNQSETNFWALRGLTFDVNVGDVVGIVGTNGSGKSTLLNILSGVIPQTSGSLELNGSIGVVAINEGLNWELTGRENIRIKQLMMGKSNKEITAAMPDIIEFSELGEFIDQPVKDYSNGMRAKLGFSIVTHNNPDILIIDEALSVGDSNFSQKALGKIKEFIKEGKTIFFVSHDLNQVREFTNKVMWIQYGEMRDFGPTKKVADEYEKFVQDLDHMSEEKRDHYVEDQKHLQRIFTLEQLQDRLVRAGLPLDRARAIVTVRSFEGFSAFALYTALAIILGLMAIVIYFYLAKEQRL</sequence>
<dbReference type="Gene3D" id="3.40.50.300">
    <property type="entry name" value="P-loop containing nucleotide triphosphate hydrolases"/>
    <property type="match status" value="1"/>
</dbReference>
<dbReference type="Proteomes" id="UP001314241">
    <property type="component" value="Unassembled WGS sequence"/>
</dbReference>
<evidence type="ECO:0000256" key="2">
    <source>
        <dbReference type="ARBA" id="ARBA00022448"/>
    </source>
</evidence>
<dbReference type="InterPro" id="IPR015860">
    <property type="entry name" value="ABC_transpr_TagH-like"/>
</dbReference>
<evidence type="ECO:0000256" key="4">
    <source>
        <dbReference type="ARBA" id="ARBA00022840"/>
    </source>
</evidence>
<feature type="domain" description="ABC transporter" evidence="6">
    <location>
        <begin position="12"/>
        <end position="250"/>
    </location>
</feature>
<evidence type="ECO:0000256" key="1">
    <source>
        <dbReference type="ARBA" id="ARBA00005417"/>
    </source>
</evidence>
<dbReference type="PROSITE" id="PS50893">
    <property type="entry name" value="ABC_TRANSPORTER_2"/>
    <property type="match status" value="1"/>
</dbReference>
<keyword evidence="7" id="KW-0378">Hydrolase</keyword>
<comment type="similarity">
    <text evidence="1">Belongs to the ABC transporter superfamily.</text>
</comment>
<dbReference type="PANTHER" id="PTHR46743:SF2">
    <property type="entry name" value="TEICHOIC ACIDS EXPORT ATP-BINDING PROTEIN TAGH"/>
    <property type="match status" value="1"/>
</dbReference>
<dbReference type="EMBL" id="CAWVOH010000001">
    <property type="protein sequence ID" value="CAK8053663.1"/>
    <property type="molecule type" value="Genomic_DNA"/>
</dbReference>
<dbReference type="CDD" id="cd03220">
    <property type="entry name" value="ABC_KpsT_Wzt"/>
    <property type="match status" value="1"/>
</dbReference>
<dbReference type="SUPFAM" id="SSF52540">
    <property type="entry name" value="P-loop containing nucleoside triphosphate hydrolases"/>
    <property type="match status" value="1"/>
</dbReference>
<proteinExistence type="inferred from homology"/>
<dbReference type="InterPro" id="IPR003439">
    <property type="entry name" value="ABC_transporter-like_ATP-bd"/>
</dbReference>
<dbReference type="GO" id="GO:0016787">
    <property type="term" value="F:hydrolase activity"/>
    <property type="evidence" value="ECO:0007669"/>
    <property type="project" value="UniProtKB-KW"/>
</dbReference>
<dbReference type="SMART" id="SM00382">
    <property type="entry name" value="AAA"/>
    <property type="match status" value="1"/>
</dbReference>
<dbReference type="EC" id="3.6.3.40" evidence="7"/>
<gene>
    <name evidence="7" type="ORF">R54876_GBNLAHCA_00220</name>
</gene>
<evidence type="ECO:0000256" key="5">
    <source>
        <dbReference type="SAM" id="Phobius"/>
    </source>
</evidence>
<dbReference type="InterPro" id="IPR050683">
    <property type="entry name" value="Bact_Polysacc_Export_ATP-bd"/>
</dbReference>
<comment type="caution">
    <text evidence="7">The sequence shown here is derived from an EMBL/GenBank/DDBJ whole genome shotgun (WGS) entry which is preliminary data.</text>
</comment>
<evidence type="ECO:0000256" key="3">
    <source>
        <dbReference type="ARBA" id="ARBA00022741"/>
    </source>
</evidence>
<evidence type="ECO:0000313" key="7">
    <source>
        <dbReference type="EMBL" id="CAK8053663.1"/>
    </source>
</evidence>
<feature type="transmembrane region" description="Helical" evidence="5">
    <location>
        <begin position="304"/>
        <end position="325"/>
    </location>
</feature>
<organism evidence="7 8">
    <name type="scientific">Eupransor demetentiae</name>
    <dbReference type="NCBI Taxonomy" id="3109584"/>
    <lineage>
        <taxon>Bacteria</taxon>
        <taxon>Bacillati</taxon>
        <taxon>Bacillota</taxon>
        <taxon>Bacilli</taxon>
        <taxon>Lactobacillales</taxon>
        <taxon>Lactobacillaceae</taxon>
        <taxon>Eupransor</taxon>
    </lineage>
</organism>
<dbReference type="Pfam" id="PF00005">
    <property type="entry name" value="ABC_tran"/>
    <property type="match status" value="1"/>
</dbReference>
<keyword evidence="5" id="KW-1133">Transmembrane helix</keyword>
<accession>A0ABM9N3E2</accession>
<name>A0ABM9N3E2_9LACO</name>